<dbReference type="Proteomes" id="UP000228568">
    <property type="component" value="Unassembled WGS sequence"/>
</dbReference>
<keyword evidence="1" id="KW-0808">Transferase</keyword>
<proteinExistence type="predicted"/>
<evidence type="ECO:0000256" key="1">
    <source>
        <dbReference type="ARBA" id="ARBA00022679"/>
    </source>
</evidence>
<evidence type="ECO:0008006" key="6">
    <source>
        <dbReference type="Google" id="ProtNLM"/>
    </source>
</evidence>
<dbReference type="GO" id="GO:0009103">
    <property type="term" value="P:lipopolysaccharide biosynthetic process"/>
    <property type="evidence" value="ECO:0007669"/>
    <property type="project" value="TreeGrafter"/>
</dbReference>
<evidence type="ECO:0000259" key="2">
    <source>
        <dbReference type="Pfam" id="PF00534"/>
    </source>
</evidence>
<dbReference type="Gene3D" id="3.40.50.2000">
    <property type="entry name" value="Glycogen Phosphorylase B"/>
    <property type="match status" value="2"/>
</dbReference>
<evidence type="ECO:0000259" key="3">
    <source>
        <dbReference type="Pfam" id="PF13439"/>
    </source>
</evidence>
<dbReference type="EMBL" id="PFPK01000017">
    <property type="protein sequence ID" value="PIZ95220.1"/>
    <property type="molecule type" value="Genomic_DNA"/>
</dbReference>
<dbReference type="CDD" id="cd03809">
    <property type="entry name" value="GT4_MtfB-like"/>
    <property type="match status" value="1"/>
</dbReference>
<protein>
    <recommendedName>
        <fullName evidence="6">Glycosyltransferase family 1 protein</fullName>
    </recommendedName>
</protein>
<dbReference type="PANTHER" id="PTHR46401:SF2">
    <property type="entry name" value="GLYCOSYLTRANSFERASE WBBK-RELATED"/>
    <property type="match status" value="1"/>
</dbReference>
<organism evidence="4 5">
    <name type="scientific">Candidatus Magasanikbacteria bacterium CG_4_10_14_0_2_um_filter_37_12</name>
    <dbReference type="NCBI Taxonomy" id="1974637"/>
    <lineage>
        <taxon>Bacteria</taxon>
        <taxon>Candidatus Magasanikiibacteriota</taxon>
    </lineage>
</organism>
<dbReference type="InterPro" id="IPR001296">
    <property type="entry name" value="Glyco_trans_1"/>
</dbReference>
<dbReference type="PANTHER" id="PTHR46401">
    <property type="entry name" value="GLYCOSYLTRANSFERASE WBBK-RELATED"/>
    <property type="match status" value="1"/>
</dbReference>
<dbReference type="InterPro" id="IPR028098">
    <property type="entry name" value="Glyco_trans_4-like_N"/>
</dbReference>
<dbReference type="GO" id="GO:0016757">
    <property type="term" value="F:glycosyltransferase activity"/>
    <property type="evidence" value="ECO:0007669"/>
    <property type="project" value="InterPro"/>
</dbReference>
<name>A0A2M7V8R8_9BACT</name>
<evidence type="ECO:0000313" key="4">
    <source>
        <dbReference type="EMBL" id="PIZ95220.1"/>
    </source>
</evidence>
<feature type="domain" description="Glycosyl transferase family 1" evidence="2">
    <location>
        <begin position="195"/>
        <end position="350"/>
    </location>
</feature>
<feature type="domain" description="Glycosyltransferase subfamily 4-like N-terminal" evidence="3">
    <location>
        <begin position="15"/>
        <end position="177"/>
    </location>
</feature>
<comment type="caution">
    <text evidence="4">The sequence shown here is derived from an EMBL/GenBank/DDBJ whole genome shotgun (WGS) entry which is preliminary data.</text>
</comment>
<dbReference type="AlphaFoldDB" id="A0A2M7V8R8"/>
<dbReference type="Pfam" id="PF00534">
    <property type="entry name" value="Glycos_transf_1"/>
    <property type="match status" value="1"/>
</dbReference>
<evidence type="ECO:0000313" key="5">
    <source>
        <dbReference type="Proteomes" id="UP000228568"/>
    </source>
</evidence>
<gene>
    <name evidence="4" type="ORF">COX81_01330</name>
</gene>
<dbReference type="SUPFAM" id="SSF53756">
    <property type="entry name" value="UDP-Glycosyltransferase/glycogen phosphorylase"/>
    <property type="match status" value="1"/>
</dbReference>
<accession>A0A2M7V8R8</accession>
<sequence length="374" mass="43591">MKIGIDARMLGKGFGLARYVEQLIGGLLDSDSENEYVIFLREESFVQKTTDHRPQTTNNVKYVLVDIDWYSFEEQIKFTNIIKKEKVDLMHFPHWNVPLFYNDPFVVTIHDLIMYHYPRPEATTLGPIKFWLKDKMHRVIVNHAVKKAQHVLVTSDFTKYDVHETLGVNLDKMTVVYQAPFERITKTKVLDKYNIKEPYVLYVGAAYPHKNLERLLQAWKIFCEDHDNGYQLIFVGKEDYFYKKLVTSYKLLVTNFKYLGFVSDLELEELYDNAKLFVFPSLYEGFGLPPLEAMSHGVPVVASSSTCLPEVLGEGSLYFDPENVEQMAGTIYIGLTNEDIRSTLRQNAKHELLRYSSSRFIALILERYQKFARQ</sequence>
<dbReference type="Pfam" id="PF13439">
    <property type="entry name" value="Glyco_transf_4"/>
    <property type="match status" value="1"/>
</dbReference>
<reference evidence="5" key="1">
    <citation type="submission" date="2017-09" db="EMBL/GenBank/DDBJ databases">
        <title>Depth-based differentiation of microbial function through sediment-hosted aquifers and enrichment of novel symbionts in the deep terrestrial subsurface.</title>
        <authorList>
            <person name="Probst A.J."/>
            <person name="Ladd B."/>
            <person name="Jarett J.K."/>
            <person name="Geller-Mcgrath D.E."/>
            <person name="Sieber C.M.K."/>
            <person name="Emerson J.B."/>
            <person name="Anantharaman K."/>
            <person name="Thomas B.C."/>
            <person name="Malmstrom R."/>
            <person name="Stieglmeier M."/>
            <person name="Klingl A."/>
            <person name="Woyke T."/>
            <person name="Ryan C.M."/>
            <person name="Banfield J.F."/>
        </authorList>
    </citation>
    <scope>NUCLEOTIDE SEQUENCE [LARGE SCALE GENOMIC DNA]</scope>
</reference>